<organism evidence="2 3">
    <name type="scientific">Elysia crispata</name>
    <name type="common">lettuce slug</name>
    <dbReference type="NCBI Taxonomy" id="231223"/>
    <lineage>
        <taxon>Eukaryota</taxon>
        <taxon>Metazoa</taxon>
        <taxon>Spiralia</taxon>
        <taxon>Lophotrochozoa</taxon>
        <taxon>Mollusca</taxon>
        <taxon>Gastropoda</taxon>
        <taxon>Heterobranchia</taxon>
        <taxon>Euthyneura</taxon>
        <taxon>Panpulmonata</taxon>
        <taxon>Sacoglossa</taxon>
        <taxon>Placobranchoidea</taxon>
        <taxon>Plakobranchidae</taxon>
        <taxon>Elysia</taxon>
    </lineage>
</organism>
<gene>
    <name evidence="2" type="ORF">RRG08_020022</name>
</gene>
<dbReference type="Proteomes" id="UP001283361">
    <property type="component" value="Unassembled WGS sequence"/>
</dbReference>
<feature type="region of interest" description="Disordered" evidence="1">
    <location>
        <begin position="1"/>
        <end position="25"/>
    </location>
</feature>
<evidence type="ECO:0000313" key="3">
    <source>
        <dbReference type="Proteomes" id="UP001283361"/>
    </source>
</evidence>
<accession>A0AAE1ECX0</accession>
<dbReference type="EMBL" id="JAWDGP010000205">
    <property type="protein sequence ID" value="KAK3802921.1"/>
    <property type="molecule type" value="Genomic_DNA"/>
</dbReference>
<dbReference type="AlphaFoldDB" id="A0AAE1ECX0"/>
<comment type="caution">
    <text evidence="2">The sequence shown here is derived from an EMBL/GenBank/DDBJ whole genome shotgun (WGS) entry which is preliminary data.</text>
</comment>
<keyword evidence="3" id="KW-1185">Reference proteome</keyword>
<sequence>MSLDPEEIDTRASVPSRPAHRLPPDKAQISGQFLHLRMCHGFIALGLSERA</sequence>
<proteinExistence type="predicted"/>
<name>A0AAE1ECX0_9GAST</name>
<evidence type="ECO:0000313" key="2">
    <source>
        <dbReference type="EMBL" id="KAK3802921.1"/>
    </source>
</evidence>
<protein>
    <submittedName>
        <fullName evidence="2">Uncharacterized protein</fullName>
    </submittedName>
</protein>
<evidence type="ECO:0000256" key="1">
    <source>
        <dbReference type="SAM" id="MobiDB-lite"/>
    </source>
</evidence>
<reference evidence="2" key="1">
    <citation type="journal article" date="2023" name="G3 (Bethesda)">
        <title>A reference genome for the long-term kleptoplast-retaining sea slug Elysia crispata morphotype clarki.</title>
        <authorList>
            <person name="Eastman K.E."/>
            <person name="Pendleton A.L."/>
            <person name="Shaikh M.A."/>
            <person name="Suttiyut T."/>
            <person name="Ogas R."/>
            <person name="Tomko P."/>
            <person name="Gavelis G."/>
            <person name="Widhalm J.R."/>
            <person name="Wisecaver J.H."/>
        </authorList>
    </citation>
    <scope>NUCLEOTIDE SEQUENCE</scope>
    <source>
        <strain evidence="2">ECLA1</strain>
    </source>
</reference>